<feature type="region of interest" description="Disordered" evidence="1">
    <location>
        <begin position="1"/>
        <end position="20"/>
    </location>
</feature>
<dbReference type="SUPFAM" id="SSF51182">
    <property type="entry name" value="RmlC-like cupins"/>
    <property type="match status" value="1"/>
</dbReference>
<evidence type="ECO:0000256" key="1">
    <source>
        <dbReference type="SAM" id="MobiDB-lite"/>
    </source>
</evidence>
<dbReference type="OrthoDB" id="882143at2"/>
<dbReference type="InterPro" id="IPR013096">
    <property type="entry name" value="Cupin_2"/>
</dbReference>
<dbReference type="Pfam" id="PF07883">
    <property type="entry name" value="Cupin_2"/>
    <property type="match status" value="1"/>
</dbReference>
<evidence type="ECO:0000313" key="2">
    <source>
        <dbReference type="EMBL" id="QDT18296.1"/>
    </source>
</evidence>
<name>A0A517PFX8_9PLAN</name>
<sequence length="113" mass="12524">MNDTTVKKVDSAHSPEGTMGQKYLASGVSVSMRLWEESPGSVDPQPMSRDYEVVGFVIKGTAELELEDQKLLLNPGESWLVPKHAVHRYRILEPFVAVEATAPPAHVHDRDSK</sequence>
<accession>A0A517PFX8</accession>
<dbReference type="AlphaFoldDB" id="A0A517PFX8"/>
<dbReference type="Proteomes" id="UP000320421">
    <property type="component" value="Chromosome"/>
</dbReference>
<evidence type="ECO:0000313" key="3">
    <source>
        <dbReference type="Proteomes" id="UP000320421"/>
    </source>
</evidence>
<gene>
    <name evidence="2" type="ORF">HG66A1_00550</name>
</gene>
<keyword evidence="3" id="KW-1185">Reference proteome</keyword>
<organism evidence="2 3">
    <name type="scientific">Gimesia chilikensis</name>
    <dbReference type="NCBI Taxonomy" id="2605989"/>
    <lineage>
        <taxon>Bacteria</taxon>
        <taxon>Pseudomonadati</taxon>
        <taxon>Planctomycetota</taxon>
        <taxon>Planctomycetia</taxon>
        <taxon>Planctomycetales</taxon>
        <taxon>Planctomycetaceae</taxon>
        <taxon>Gimesia</taxon>
    </lineage>
</organism>
<reference evidence="2 3" key="1">
    <citation type="submission" date="2019-02" db="EMBL/GenBank/DDBJ databases">
        <title>Deep-cultivation of Planctomycetes and their phenomic and genomic characterization uncovers novel biology.</title>
        <authorList>
            <person name="Wiegand S."/>
            <person name="Jogler M."/>
            <person name="Boedeker C."/>
            <person name="Pinto D."/>
            <person name="Vollmers J."/>
            <person name="Rivas-Marin E."/>
            <person name="Kohn T."/>
            <person name="Peeters S.H."/>
            <person name="Heuer A."/>
            <person name="Rast P."/>
            <person name="Oberbeckmann S."/>
            <person name="Bunk B."/>
            <person name="Jeske O."/>
            <person name="Meyerdierks A."/>
            <person name="Storesund J.E."/>
            <person name="Kallscheuer N."/>
            <person name="Luecker S."/>
            <person name="Lage O.M."/>
            <person name="Pohl T."/>
            <person name="Merkel B.J."/>
            <person name="Hornburger P."/>
            <person name="Mueller R.-W."/>
            <person name="Bruemmer F."/>
            <person name="Labrenz M."/>
            <person name="Spormann A.M."/>
            <person name="Op den Camp H."/>
            <person name="Overmann J."/>
            <person name="Amann R."/>
            <person name="Jetten M.S.M."/>
            <person name="Mascher T."/>
            <person name="Medema M.H."/>
            <person name="Devos D.P."/>
            <person name="Kaster A.-K."/>
            <person name="Ovreas L."/>
            <person name="Rohde M."/>
            <person name="Galperin M.Y."/>
            <person name="Jogler C."/>
        </authorList>
    </citation>
    <scope>NUCLEOTIDE SEQUENCE [LARGE SCALE GENOMIC DNA]</scope>
    <source>
        <strain evidence="2 3">HG66A1</strain>
    </source>
</reference>
<dbReference type="InterPro" id="IPR014710">
    <property type="entry name" value="RmlC-like_jellyroll"/>
</dbReference>
<protein>
    <submittedName>
        <fullName evidence="2">Cupin domain protein</fullName>
    </submittedName>
</protein>
<dbReference type="Gene3D" id="2.60.120.10">
    <property type="entry name" value="Jelly Rolls"/>
    <property type="match status" value="1"/>
</dbReference>
<proteinExistence type="predicted"/>
<dbReference type="EMBL" id="CP036266">
    <property type="protein sequence ID" value="QDT18296.1"/>
    <property type="molecule type" value="Genomic_DNA"/>
</dbReference>
<accession>A0A5A8B6F7</accession>
<feature type="compositionally biased region" description="Basic and acidic residues" evidence="1">
    <location>
        <begin position="1"/>
        <end position="13"/>
    </location>
</feature>
<dbReference type="InterPro" id="IPR011051">
    <property type="entry name" value="RmlC_Cupin_sf"/>
</dbReference>
<dbReference type="RefSeq" id="WP_145179700.1">
    <property type="nucleotide sequence ID" value="NZ_CP036266.1"/>
</dbReference>